<dbReference type="PANTHER" id="PTHR33327">
    <property type="entry name" value="ENDONUCLEASE"/>
    <property type="match status" value="1"/>
</dbReference>
<feature type="domain" description="DUF7041" evidence="2">
    <location>
        <begin position="28"/>
        <end position="107"/>
    </location>
</feature>
<reference evidence="3 4" key="1">
    <citation type="submission" date="2015-01" db="EMBL/GenBank/DDBJ databases">
        <title>Evolution of Trichinella species and genotypes.</title>
        <authorList>
            <person name="Korhonen P.K."/>
            <person name="Edoardo P."/>
            <person name="Giuseppe L.R."/>
            <person name="Gasser R.B."/>
        </authorList>
    </citation>
    <scope>NUCLEOTIDE SEQUENCE [LARGE SCALE GENOMIC DNA]</scope>
    <source>
        <strain evidence="3">ISS1029</strain>
    </source>
</reference>
<evidence type="ECO:0000259" key="2">
    <source>
        <dbReference type="Pfam" id="PF23055"/>
    </source>
</evidence>
<dbReference type="EMBL" id="JYDP01000006">
    <property type="protein sequence ID" value="KRZ17600.1"/>
    <property type="molecule type" value="Genomic_DNA"/>
</dbReference>
<dbReference type="InterPro" id="IPR055469">
    <property type="entry name" value="DUF7041"/>
</dbReference>
<organism evidence="3 4">
    <name type="scientific">Trichinella zimbabwensis</name>
    <dbReference type="NCBI Taxonomy" id="268475"/>
    <lineage>
        <taxon>Eukaryota</taxon>
        <taxon>Metazoa</taxon>
        <taxon>Ecdysozoa</taxon>
        <taxon>Nematoda</taxon>
        <taxon>Enoplea</taxon>
        <taxon>Dorylaimia</taxon>
        <taxon>Trichinellida</taxon>
        <taxon>Trichinellidae</taxon>
        <taxon>Trichinella</taxon>
    </lineage>
</organism>
<feature type="region of interest" description="Disordered" evidence="1">
    <location>
        <begin position="207"/>
        <end position="236"/>
    </location>
</feature>
<gene>
    <name evidence="3" type="ORF">T11_2195</name>
</gene>
<keyword evidence="4" id="KW-1185">Reference proteome</keyword>
<comment type="caution">
    <text evidence="3">The sequence shown here is derived from an EMBL/GenBank/DDBJ whole genome shotgun (WGS) entry which is preliminary data.</text>
</comment>
<protein>
    <recommendedName>
        <fullName evidence="2">DUF7041 domain-containing protein</fullName>
    </recommendedName>
</protein>
<name>A0A0V1I4Y9_9BILA</name>
<dbReference type="OrthoDB" id="5919180at2759"/>
<dbReference type="Proteomes" id="UP000055024">
    <property type="component" value="Unassembled WGS sequence"/>
</dbReference>
<dbReference type="AlphaFoldDB" id="A0A0V1I4Y9"/>
<accession>A0A0V1I4Y9</accession>
<sequence>MAPQQLVTWISTEGKDPDNSTAPITLELPTFWPHCPRLWFAKAEAQFQLNQISASLTKYFYVISSLPESVAADVDDLLEPVGNNPYEVLKCRLLECYCESDSDRFCALTAPVVMEDVKPSRLLREMRRNCCAGIAPNKWFFQQLFLQRLPLNIQMILKANTYANIEEMAKKADEFVALNNAISDENDSRVHALEQQIADLERQLRSLKKLSPNTSNKHSSRSGSRSTGRRDSKRTVQQARQFLF</sequence>
<dbReference type="Pfam" id="PF23055">
    <property type="entry name" value="DUF7041"/>
    <property type="match status" value="1"/>
</dbReference>
<evidence type="ECO:0000313" key="3">
    <source>
        <dbReference type="EMBL" id="KRZ17600.1"/>
    </source>
</evidence>
<proteinExistence type="predicted"/>
<dbReference type="PANTHER" id="PTHR33327:SF3">
    <property type="entry name" value="RNA-DIRECTED DNA POLYMERASE"/>
    <property type="match status" value="1"/>
</dbReference>
<feature type="compositionally biased region" description="Low complexity" evidence="1">
    <location>
        <begin position="213"/>
        <end position="226"/>
    </location>
</feature>
<evidence type="ECO:0000313" key="4">
    <source>
        <dbReference type="Proteomes" id="UP000055024"/>
    </source>
</evidence>
<evidence type="ECO:0000256" key="1">
    <source>
        <dbReference type="SAM" id="MobiDB-lite"/>
    </source>
</evidence>